<dbReference type="Gene3D" id="3.30.200.20">
    <property type="entry name" value="Phosphorylase Kinase, domain 1"/>
    <property type="match status" value="1"/>
</dbReference>
<protein>
    <recommendedName>
        <fullName evidence="4">Protein kinase domain-containing protein</fullName>
    </recommendedName>
</protein>
<feature type="compositionally biased region" description="Low complexity" evidence="2">
    <location>
        <begin position="1075"/>
        <end position="1087"/>
    </location>
</feature>
<dbReference type="InterPro" id="IPR011009">
    <property type="entry name" value="Kinase-like_dom_sf"/>
</dbReference>
<keyword evidence="6" id="KW-1185">Reference proteome</keyword>
<evidence type="ECO:0000313" key="6">
    <source>
        <dbReference type="Proteomes" id="UP001054857"/>
    </source>
</evidence>
<reference evidence="5 6" key="1">
    <citation type="journal article" date="2021" name="Sci. Rep.">
        <title>Genome sequencing of the multicellular alga Astrephomene provides insights into convergent evolution of germ-soma differentiation.</title>
        <authorList>
            <person name="Yamashita S."/>
            <person name="Yamamoto K."/>
            <person name="Matsuzaki R."/>
            <person name="Suzuki S."/>
            <person name="Yamaguchi H."/>
            <person name="Hirooka S."/>
            <person name="Minakuchi Y."/>
            <person name="Miyagishima S."/>
            <person name="Kawachi M."/>
            <person name="Toyoda A."/>
            <person name="Nozaki H."/>
        </authorList>
    </citation>
    <scope>NUCLEOTIDE SEQUENCE [LARGE SCALE GENOMIC DNA]</scope>
    <source>
        <strain evidence="5 6">NIES-4017</strain>
    </source>
</reference>
<evidence type="ECO:0000259" key="4">
    <source>
        <dbReference type="PROSITE" id="PS50011"/>
    </source>
</evidence>
<keyword evidence="3" id="KW-0812">Transmembrane</keyword>
<dbReference type="GO" id="GO:0005524">
    <property type="term" value="F:ATP binding"/>
    <property type="evidence" value="ECO:0007669"/>
    <property type="project" value="UniProtKB-UniRule"/>
</dbReference>
<dbReference type="PANTHER" id="PTHR44329">
    <property type="entry name" value="SERINE/THREONINE-PROTEIN KINASE TNNI3K-RELATED"/>
    <property type="match status" value="1"/>
</dbReference>
<feature type="domain" description="Protein kinase" evidence="4">
    <location>
        <begin position="934"/>
        <end position="1315"/>
    </location>
</feature>
<dbReference type="InterPro" id="IPR017441">
    <property type="entry name" value="Protein_kinase_ATP_BS"/>
</dbReference>
<comment type="caution">
    <text evidence="5">The sequence shown here is derived from an EMBL/GenBank/DDBJ whole genome shotgun (WGS) entry which is preliminary data.</text>
</comment>
<feature type="region of interest" description="Disordered" evidence="2">
    <location>
        <begin position="1050"/>
        <end position="1116"/>
    </location>
</feature>
<dbReference type="Gene3D" id="1.10.510.10">
    <property type="entry name" value="Transferase(Phosphotransferase) domain 1"/>
    <property type="match status" value="1"/>
</dbReference>
<dbReference type="SUPFAM" id="SSF56112">
    <property type="entry name" value="Protein kinase-like (PK-like)"/>
    <property type="match status" value="1"/>
</dbReference>
<keyword evidence="3" id="KW-0472">Membrane</keyword>
<keyword evidence="3" id="KW-1133">Transmembrane helix</keyword>
<evidence type="ECO:0000256" key="1">
    <source>
        <dbReference type="PROSITE-ProRule" id="PRU10141"/>
    </source>
</evidence>
<dbReference type="Pfam" id="PF07714">
    <property type="entry name" value="PK_Tyr_Ser-Thr"/>
    <property type="match status" value="1"/>
</dbReference>
<sequence length="1315" mass="138384">MVMVPNSDSHRINVFWRFWQPCYLQEVLLIFILLTGAACPQQQKDALDGCTGTYGTTQLLSMLSPQQLADGALASPPILNWDFGSQQRALAAVAGARVNMSCLAAVNVTLPGPTGSRGFLQPAAIDLSAATGLDMDHVSLSTDCDTVLEYQQFFCSSHSVAGSLTLEPGAVYFSQWQDGFTSLRNVTLTCSAPNQTAPQPPCRLAAVQTAQQLLDAFLVYATAVAAANVTVLIAANISVPKSSWPDSPVRVTTNMIVAGSARLFRPVLDFNLMVSMWEVVPPYTVTLVNLTCANLAPAYFSPTYNFSQFGMLSERVWAFRRYGQLLHIVNTTLVVPPEELAYTKYWVTFLVSPVPEAQAKASWYRVIDIKVSAVNDTGIYYSTVRAFTVTYTGVRLTDDLNGSYPLLPQVTGLMQFEADSVPLSAVNAVGNAADFLLSLNSSNSVPDDQGRRWVIIVANFSTTDGKAWPTSESGNSSSSANGTDGGAVVLPGSTVIKAHPRLQVARLGLGAQANSIGIPAGKKLLLRQLVLSGLAARRSSYSAADPLGVLVSPLWGLSLANGSSVGLEGCTVLVSADELRLLQQALLPANETQGQPYSSAVLDAVREFFSNSFKETPNVGSYGALYIYVESGATQRYNMTGVTFRTPVAADGELASSNFTLLGVPYDTGGRGKLAGWAVGVLVGCLVGGVLLLALAAALLVMRRRRRQGSGGGQGAYDKYLRASADPGAGPHAGGGGLDLMPPSTELTNSSQVLRPGARNSDVEAADAVLRRLKGGGLDPTSASGDCGNTGTRTPTTIATCRNSASAGATSGSIAIGLFPSQAGATSVTGGASAHDSGMDVGRSQMTDSFERPPTTTFLGQHGAAPIPAIRAVQMLSQATVVGPRSSGQASGLGVTPTAASQCQSNLSTGGGGALEQMHAMIQVLGREFNDRQLEVHGLLGKGAHGTVYKGIWRGLPVAVKSMIFCSDSNARQQQRPLMEAAISSNLAHPNIVTTYSYELREVEHELASLSPELARQGGGWRLLIIQEYCDAGPLRRIVDCGFFLAPPKAPPARAKSKRPSKSLLRKDSPAANESSVGTASASSGAVPMPVNRGSSSGSASSVAGKGQQGSSASHVVAQSVLQASGDVGAGAPSAPAVQPARQVVDDVPADVPPRPGSSLQAAQRYVEAALMVARGLQHVHDKNIVHGDLNPNNVLLVRAPASPLGFCLKVSDFGLSLRMSEGESHLSNLFQGSPYYCAPEVVLSGKIGKSSDIYSLGIVLWELQNGSRPPWRRGVRLRTFPSLNTGELEFGSETPPRYVRLTRECFHASKDARP</sequence>
<feature type="transmembrane region" description="Helical" evidence="3">
    <location>
        <begin position="674"/>
        <end position="701"/>
    </location>
</feature>
<organism evidence="5 6">
    <name type="scientific">Astrephomene gubernaculifera</name>
    <dbReference type="NCBI Taxonomy" id="47775"/>
    <lineage>
        <taxon>Eukaryota</taxon>
        <taxon>Viridiplantae</taxon>
        <taxon>Chlorophyta</taxon>
        <taxon>core chlorophytes</taxon>
        <taxon>Chlorophyceae</taxon>
        <taxon>CS clade</taxon>
        <taxon>Chlamydomonadales</taxon>
        <taxon>Astrephomenaceae</taxon>
        <taxon>Astrephomene</taxon>
    </lineage>
</organism>
<dbReference type="InterPro" id="IPR000719">
    <property type="entry name" value="Prot_kinase_dom"/>
</dbReference>
<keyword evidence="1" id="KW-0067">ATP-binding</keyword>
<dbReference type="PANTHER" id="PTHR44329:SF214">
    <property type="entry name" value="PROTEIN KINASE DOMAIN-CONTAINING PROTEIN"/>
    <property type="match status" value="1"/>
</dbReference>
<evidence type="ECO:0000313" key="5">
    <source>
        <dbReference type="EMBL" id="GFR43680.1"/>
    </source>
</evidence>
<accession>A0AAD3DKS0</accession>
<proteinExistence type="predicted"/>
<dbReference type="PROSITE" id="PS50011">
    <property type="entry name" value="PROTEIN_KINASE_DOM"/>
    <property type="match status" value="1"/>
</dbReference>
<evidence type="ECO:0000256" key="2">
    <source>
        <dbReference type="SAM" id="MobiDB-lite"/>
    </source>
</evidence>
<dbReference type="InterPro" id="IPR051681">
    <property type="entry name" value="Ser/Thr_Kinases-Pseudokinases"/>
</dbReference>
<dbReference type="PROSITE" id="PS00107">
    <property type="entry name" value="PROTEIN_KINASE_ATP"/>
    <property type="match status" value="1"/>
</dbReference>
<dbReference type="Proteomes" id="UP001054857">
    <property type="component" value="Unassembled WGS sequence"/>
</dbReference>
<feature type="compositionally biased region" description="Low complexity" evidence="2">
    <location>
        <begin position="1094"/>
        <end position="1114"/>
    </location>
</feature>
<feature type="non-terminal residue" evidence="5">
    <location>
        <position position="1315"/>
    </location>
</feature>
<dbReference type="EMBL" id="BMAR01000006">
    <property type="protein sequence ID" value="GFR43680.1"/>
    <property type="molecule type" value="Genomic_DNA"/>
</dbReference>
<dbReference type="InterPro" id="IPR001245">
    <property type="entry name" value="Ser-Thr/Tyr_kinase_cat_dom"/>
</dbReference>
<feature type="binding site" evidence="1">
    <location>
        <position position="961"/>
    </location>
    <ligand>
        <name>ATP</name>
        <dbReference type="ChEBI" id="CHEBI:30616"/>
    </ligand>
</feature>
<keyword evidence="1" id="KW-0547">Nucleotide-binding</keyword>
<name>A0AAD3DKS0_9CHLO</name>
<evidence type="ECO:0000256" key="3">
    <source>
        <dbReference type="SAM" id="Phobius"/>
    </source>
</evidence>
<gene>
    <name evidence="5" type="ORF">Agub_g4788</name>
</gene>
<dbReference type="GO" id="GO:0004674">
    <property type="term" value="F:protein serine/threonine kinase activity"/>
    <property type="evidence" value="ECO:0007669"/>
    <property type="project" value="TreeGrafter"/>
</dbReference>